<reference evidence="1 2" key="1">
    <citation type="journal article" date="2020" name="Viruses">
        <title>Diversity and Host Interactions Among Virulent and Temperate Baltic Sea Flavobacterium Phages.</title>
        <authorList>
            <person name="Nilsson E."/>
            <person name="Bayfield O.W."/>
            <person name="Lundin D."/>
            <person name="Antson A.A."/>
            <person name="Holmfeldt K."/>
        </authorList>
    </citation>
    <scope>NUCLEOTIDE SEQUENCE [LARGE SCALE GENOMIC DNA]</scope>
</reference>
<evidence type="ECO:0000313" key="2">
    <source>
        <dbReference type="Proteomes" id="UP000463918"/>
    </source>
</evidence>
<name>A0A6B9L930_9CAUD</name>
<proteinExistence type="predicted"/>
<evidence type="ECO:0000313" key="1">
    <source>
        <dbReference type="EMBL" id="QHB38532.1"/>
    </source>
</evidence>
<gene>
    <name evidence="1" type="ORF">lotta82_gp021</name>
</gene>
<accession>A0A6B9L930</accession>
<dbReference type="EMBL" id="MN812204">
    <property type="protein sequence ID" value="QHB38532.1"/>
    <property type="molecule type" value="Genomic_DNA"/>
</dbReference>
<dbReference type="Proteomes" id="UP000463918">
    <property type="component" value="Segment"/>
</dbReference>
<organism evidence="1 2">
    <name type="scientific">Flavobacterium phage vB_FspM_lotta8-2</name>
    <dbReference type="NCBI Taxonomy" id="2686243"/>
    <lineage>
        <taxon>Viruses</taxon>
        <taxon>Duplodnaviria</taxon>
        <taxon>Heunggongvirae</taxon>
        <taxon>Uroviricota</taxon>
        <taxon>Caudoviricetes</taxon>
        <taxon>Winoviridae</taxon>
        <taxon>Pippivirus</taxon>
        <taxon>Pippivirus lotta</taxon>
    </lineage>
</organism>
<sequence>MFQCSNSIIIKFKRVNNISKIRASGLFLKWNKSGTTKLFLFQ</sequence>
<protein>
    <submittedName>
        <fullName evidence="1">Uncharacterized protein</fullName>
    </submittedName>
</protein>